<dbReference type="Gene3D" id="3.10.20.90">
    <property type="entry name" value="Phosphatidylinositol 3-kinase Catalytic Subunit, Chain A, domain 1"/>
    <property type="match status" value="1"/>
</dbReference>
<comment type="caution">
    <text evidence="5">The sequence shown here is derived from an EMBL/GenBank/DDBJ whole genome shotgun (WGS) entry which is preliminary data.</text>
</comment>
<evidence type="ECO:0008006" key="7">
    <source>
        <dbReference type="Google" id="ProtNLM"/>
    </source>
</evidence>
<keyword evidence="1" id="KW-0444">Lipid biosynthesis</keyword>
<feature type="transmembrane region" description="Helical" evidence="4">
    <location>
        <begin position="198"/>
        <end position="217"/>
    </location>
</feature>
<dbReference type="FunFam" id="3.10.20.90:FF:000269">
    <property type="entry name" value="Very-long-chain enoyl-CoA reductase"/>
    <property type="match status" value="1"/>
</dbReference>
<dbReference type="EMBL" id="JAUESC010000380">
    <property type="protein sequence ID" value="KAK0593441.1"/>
    <property type="molecule type" value="Genomic_DNA"/>
</dbReference>
<dbReference type="CDD" id="cd01801">
    <property type="entry name" value="Ubl_TECR_like"/>
    <property type="match status" value="1"/>
</dbReference>
<evidence type="ECO:0000313" key="6">
    <source>
        <dbReference type="Proteomes" id="UP001168877"/>
    </source>
</evidence>
<evidence type="ECO:0000256" key="3">
    <source>
        <dbReference type="ARBA" id="ARBA00023098"/>
    </source>
</evidence>
<dbReference type="GO" id="GO:0042761">
    <property type="term" value="P:very long-chain fatty acid biosynthetic process"/>
    <property type="evidence" value="ECO:0007669"/>
    <property type="project" value="TreeGrafter"/>
</dbReference>
<feature type="transmembrane region" description="Helical" evidence="4">
    <location>
        <begin position="94"/>
        <end position="114"/>
    </location>
</feature>
<feature type="transmembrane region" description="Helical" evidence="4">
    <location>
        <begin position="164"/>
        <end position="183"/>
    </location>
</feature>
<dbReference type="PANTHER" id="PTHR10556">
    <property type="entry name" value="3-OXO-5-ALPHA-STEROID 4-DEHYDROGENASE"/>
    <property type="match status" value="1"/>
</dbReference>
<keyword evidence="6" id="KW-1185">Reference proteome</keyword>
<name>A0AA39VWM4_ACESA</name>
<keyword evidence="4" id="KW-1133">Transmembrane helix</keyword>
<dbReference type="AlphaFoldDB" id="A0AA39VWM4"/>
<organism evidence="5 6">
    <name type="scientific">Acer saccharum</name>
    <name type="common">Sugar maple</name>
    <dbReference type="NCBI Taxonomy" id="4024"/>
    <lineage>
        <taxon>Eukaryota</taxon>
        <taxon>Viridiplantae</taxon>
        <taxon>Streptophyta</taxon>
        <taxon>Embryophyta</taxon>
        <taxon>Tracheophyta</taxon>
        <taxon>Spermatophyta</taxon>
        <taxon>Magnoliopsida</taxon>
        <taxon>eudicotyledons</taxon>
        <taxon>Gunneridae</taxon>
        <taxon>Pentapetalae</taxon>
        <taxon>rosids</taxon>
        <taxon>malvids</taxon>
        <taxon>Sapindales</taxon>
        <taxon>Sapindaceae</taxon>
        <taxon>Hippocastanoideae</taxon>
        <taxon>Acereae</taxon>
        <taxon>Acer</taxon>
    </lineage>
</organism>
<dbReference type="GO" id="GO:0016491">
    <property type="term" value="F:oxidoreductase activity"/>
    <property type="evidence" value="ECO:0007669"/>
    <property type="project" value="UniProtKB-KW"/>
</dbReference>
<sequence>MKVTVVSRSGREVIKGGLELNDSATVAELQEAIHKRTKKFYPSRQRLTLPLPPGSKERPTVLSYKKSLKEYCDGNSGNLTVVFKDLGPQVSYRTLFFFEYVGPLLLYPVFYYFPVYQFLGYKGERVIHPVQTYALYYWCFHYFKRIMETFFVHRFSHATSPVSNVFRNCAYYWTFGAYIAYYVNHPLYTPVSDLQMKIGFGFGVLCQISNFYCHILLKNLRSPDGTGGLLQVTYFLLLLFYHDQLGACKASSFEEAIRWKGWKAQVSTPMDNPTAIPIEVIGKASTCWFSFGFNDSISRLLEVHSL</sequence>
<evidence type="ECO:0000256" key="1">
    <source>
        <dbReference type="ARBA" id="ARBA00022516"/>
    </source>
</evidence>
<dbReference type="InterPro" id="IPR039357">
    <property type="entry name" value="SRD5A/TECR"/>
</dbReference>
<feature type="transmembrane region" description="Helical" evidence="4">
    <location>
        <begin position="126"/>
        <end position="143"/>
    </location>
</feature>
<dbReference type="Proteomes" id="UP001168877">
    <property type="component" value="Unassembled WGS sequence"/>
</dbReference>
<proteinExistence type="predicted"/>
<accession>A0AA39VWM4</accession>
<evidence type="ECO:0000313" key="5">
    <source>
        <dbReference type="EMBL" id="KAK0593441.1"/>
    </source>
</evidence>
<keyword evidence="4" id="KW-0812">Transmembrane</keyword>
<evidence type="ECO:0000256" key="2">
    <source>
        <dbReference type="ARBA" id="ARBA00023002"/>
    </source>
</evidence>
<reference evidence="5" key="2">
    <citation type="submission" date="2023-06" db="EMBL/GenBank/DDBJ databases">
        <authorList>
            <person name="Swenson N.G."/>
            <person name="Wegrzyn J.L."/>
            <person name="Mcevoy S.L."/>
        </authorList>
    </citation>
    <scope>NUCLEOTIDE SEQUENCE</scope>
    <source>
        <strain evidence="5">NS2018</strain>
        <tissue evidence="5">Leaf</tissue>
    </source>
</reference>
<keyword evidence="4" id="KW-0472">Membrane</keyword>
<keyword evidence="3" id="KW-0443">Lipid metabolism</keyword>
<evidence type="ECO:0000256" key="4">
    <source>
        <dbReference type="SAM" id="Phobius"/>
    </source>
</evidence>
<dbReference type="PANTHER" id="PTHR10556:SF28">
    <property type="entry name" value="VERY-LONG-CHAIN ENOYL-COA REDUCTASE"/>
    <property type="match status" value="1"/>
</dbReference>
<reference evidence="5" key="1">
    <citation type="journal article" date="2022" name="Plant J.">
        <title>Strategies of tolerance reflected in two North American maple genomes.</title>
        <authorList>
            <person name="McEvoy S.L."/>
            <person name="Sezen U.U."/>
            <person name="Trouern-Trend A."/>
            <person name="McMahon S.M."/>
            <person name="Schaberg P.G."/>
            <person name="Yang J."/>
            <person name="Wegrzyn J.L."/>
            <person name="Swenson N.G."/>
        </authorList>
    </citation>
    <scope>NUCLEOTIDE SEQUENCE</scope>
    <source>
        <strain evidence="5">NS2018</strain>
    </source>
</reference>
<protein>
    <recommendedName>
        <fullName evidence="7">Very-long-chain enoyl-CoA reductase</fullName>
    </recommendedName>
</protein>
<keyword evidence="2" id="KW-0560">Oxidoreductase</keyword>
<gene>
    <name evidence="5" type="ORF">LWI29_036656</name>
</gene>